<sequence>MARHGRGRRGRALVRICSGLPLALRAAGEWLVKKRPQLSLNDAVLVFGPGGQIPSDDGTPSVSTVLDLAYQGGLSDPAGQLSG</sequence>
<evidence type="ECO:0000313" key="1">
    <source>
        <dbReference type="EMBL" id="WTP52117.1"/>
    </source>
</evidence>
<keyword evidence="2" id="KW-1185">Reference proteome</keyword>
<reference evidence="1" key="1">
    <citation type="submission" date="2022-10" db="EMBL/GenBank/DDBJ databases">
        <title>The complete genomes of actinobacterial strains from the NBC collection.</title>
        <authorList>
            <person name="Joergensen T.S."/>
            <person name="Alvarez Arevalo M."/>
            <person name="Sterndorff E.B."/>
            <person name="Faurdal D."/>
            <person name="Vuksanovic O."/>
            <person name="Mourched A.-S."/>
            <person name="Charusanti P."/>
            <person name="Shaw S."/>
            <person name="Blin K."/>
            <person name="Weber T."/>
        </authorList>
    </citation>
    <scope>NUCLEOTIDE SEQUENCE</scope>
    <source>
        <strain evidence="1">NBC_00189</strain>
    </source>
</reference>
<protein>
    <submittedName>
        <fullName evidence="1">Uncharacterized protein</fullName>
    </submittedName>
</protein>
<organism evidence="1 2">
    <name type="scientific">Streptomyces tauricus</name>
    <dbReference type="NCBI Taxonomy" id="68274"/>
    <lineage>
        <taxon>Bacteria</taxon>
        <taxon>Bacillati</taxon>
        <taxon>Actinomycetota</taxon>
        <taxon>Actinomycetes</taxon>
        <taxon>Kitasatosporales</taxon>
        <taxon>Streptomycetaceae</taxon>
        <taxon>Streptomyces</taxon>
        <taxon>Streptomyces aurantiacus group</taxon>
    </lineage>
</organism>
<gene>
    <name evidence="1" type="ORF">OG288_29765</name>
</gene>
<name>A0ABZ1JPH6_9ACTN</name>
<evidence type="ECO:0000313" key="2">
    <source>
        <dbReference type="Proteomes" id="UP001432166"/>
    </source>
</evidence>
<dbReference type="Proteomes" id="UP001432166">
    <property type="component" value="Chromosome"/>
</dbReference>
<accession>A0ABZ1JPH6</accession>
<proteinExistence type="predicted"/>
<dbReference type="EMBL" id="CP108133">
    <property type="protein sequence ID" value="WTP52117.1"/>
    <property type="molecule type" value="Genomic_DNA"/>
</dbReference>
<dbReference type="RefSeq" id="WP_328938689.1">
    <property type="nucleotide sequence ID" value="NZ_CP108133.1"/>
</dbReference>